<evidence type="ECO:0000313" key="3">
    <source>
        <dbReference type="Proteomes" id="UP000183203"/>
    </source>
</evidence>
<organism evidence="2 3">
    <name type="scientific">Microbacterium enclense</name>
    <dbReference type="NCBI Taxonomy" id="993073"/>
    <lineage>
        <taxon>Bacteria</taxon>
        <taxon>Bacillati</taxon>
        <taxon>Actinomycetota</taxon>
        <taxon>Actinomycetes</taxon>
        <taxon>Micrococcales</taxon>
        <taxon>Microbacteriaceae</taxon>
        <taxon>Microbacterium</taxon>
    </lineage>
</organism>
<dbReference type="RefSeq" id="WP_058231031.1">
    <property type="nucleotide sequence ID" value="NZ_FMYG01000001.1"/>
</dbReference>
<evidence type="ECO:0000313" key="2">
    <source>
        <dbReference type="EMBL" id="SDB86506.1"/>
    </source>
</evidence>
<dbReference type="OrthoDB" id="5198533at2"/>
<keyword evidence="1" id="KW-0472">Membrane</keyword>
<keyword evidence="1" id="KW-1133">Transmembrane helix</keyword>
<reference evidence="2 3" key="1">
    <citation type="submission" date="2016-09" db="EMBL/GenBank/DDBJ databases">
        <authorList>
            <person name="Capua I."/>
            <person name="De Benedictis P."/>
            <person name="Joannis T."/>
            <person name="Lombin L.H."/>
            <person name="Cattoli G."/>
        </authorList>
    </citation>
    <scope>NUCLEOTIDE SEQUENCE [LARGE SCALE GENOMIC DNA]</scope>
    <source>
        <strain evidence="2 3">NIO-1002</strain>
    </source>
</reference>
<sequence length="201" mass="21311">MKLYSDFAARRARQVTADVIALALIVVSIATGVVVFSTVNQLAQFGRQMQTAGADFRTSMTDVGDRLSGVPLIGDGISAPFDSASAAGDTLAAAGQTQQDLVLQAAIVLGVGVAALPVLLVLLVWLVPRLRFIKRASRTKALLRSGPDTTDLLALRALTNQRVAVIAKVAPDALSAWRRGDPEVMRQLADLELRSLGIRLP</sequence>
<gene>
    <name evidence="2" type="ORF">SAMN05216418_0785</name>
</gene>
<feature type="transmembrane region" description="Helical" evidence="1">
    <location>
        <begin position="101"/>
        <end position="127"/>
    </location>
</feature>
<proteinExistence type="predicted"/>
<keyword evidence="1" id="KW-0812">Transmembrane</keyword>
<evidence type="ECO:0008006" key="4">
    <source>
        <dbReference type="Google" id="ProtNLM"/>
    </source>
</evidence>
<feature type="transmembrane region" description="Helical" evidence="1">
    <location>
        <begin position="20"/>
        <end position="39"/>
    </location>
</feature>
<protein>
    <recommendedName>
        <fullName evidence="4">Transmembrane protein</fullName>
    </recommendedName>
</protein>
<evidence type="ECO:0000256" key="1">
    <source>
        <dbReference type="SAM" id="Phobius"/>
    </source>
</evidence>
<dbReference type="EMBL" id="FMYG01000001">
    <property type="protein sequence ID" value="SDB86506.1"/>
    <property type="molecule type" value="Genomic_DNA"/>
</dbReference>
<accession>A0A1G6GZG6</accession>
<dbReference type="STRING" id="993073.AS029_02710"/>
<dbReference type="AlphaFoldDB" id="A0A1G6GZG6"/>
<dbReference type="Proteomes" id="UP000183203">
    <property type="component" value="Unassembled WGS sequence"/>
</dbReference>
<name>A0A1G6GZG6_9MICO</name>